<evidence type="ECO:0000256" key="2">
    <source>
        <dbReference type="ARBA" id="ARBA00004141"/>
    </source>
</evidence>
<dbReference type="InterPro" id="IPR036259">
    <property type="entry name" value="MFS_trans_sf"/>
</dbReference>
<comment type="subcellular location">
    <subcellularLocation>
        <location evidence="2">Membrane</location>
        <topology evidence="2">Multi-pass membrane protein</topology>
    </subcellularLocation>
</comment>
<feature type="transmembrane region" description="Helical" evidence="8">
    <location>
        <begin position="355"/>
        <end position="373"/>
    </location>
</feature>
<feature type="transmembrane region" description="Helical" evidence="8">
    <location>
        <begin position="260"/>
        <end position="279"/>
    </location>
</feature>
<feature type="transmembrane region" description="Helical" evidence="8">
    <location>
        <begin position="219"/>
        <end position="240"/>
    </location>
</feature>
<dbReference type="AlphaFoldDB" id="A0A933KY51"/>
<dbReference type="Gene3D" id="1.20.1250.20">
    <property type="entry name" value="MFS general substrate transporter like domains"/>
    <property type="match status" value="1"/>
</dbReference>
<dbReference type="SUPFAM" id="SSF103473">
    <property type="entry name" value="MFS general substrate transporter"/>
    <property type="match status" value="1"/>
</dbReference>
<dbReference type="PROSITE" id="PS50850">
    <property type="entry name" value="MFS"/>
    <property type="match status" value="1"/>
</dbReference>
<dbReference type="InterPro" id="IPR011701">
    <property type="entry name" value="MFS"/>
</dbReference>
<feature type="transmembrane region" description="Helical" evidence="8">
    <location>
        <begin position="12"/>
        <end position="33"/>
    </location>
</feature>
<keyword evidence="7 8" id="KW-0472">Membrane</keyword>
<evidence type="ECO:0000256" key="8">
    <source>
        <dbReference type="SAM" id="Phobius"/>
    </source>
</evidence>
<organism evidence="10 11">
    <name type="scientific">Devosia nanyangense</name>
    <dbReference type="NCBI Taxonomy" id="1228055"/>
    <lineage>
        <taxon>Bacteria</taxon>
        <taxon>Pseudomonadati</taxon>
        <taxon>Pseudomonadota</taxon>
        <taxon>Alphaproteobacteria</taxon>
        <taxon>Hyphomicrobiales</taxon>
        <taxon>Devosiaceae</taxon>
        <taxon>Devosia</taxon>
    </lineage>
</organism>
<proteinExistence type="inferred from homology"/>
<evidence type="ECO:0000313" key="10">
    <source>
        <dbReference type="EMBL" id="MBI4920473.1"/>
    </source>
</evidence>
<dbReference type="PROSITE" id="PS00216">
    <property type="entry name" value="SUGAR_TRANSPORT_1"/>
    <property type="match status" value="1"/>
</dbReference>
<feature type="transmembrane region" description="Helical" evidence="8">
    <location>
        <begin position="170"/>
        <end position="188"/>
    </location>
</feature>
<reference evidence="10" key="1">
    <citation type="submission" date="2020-07" db="EMBL/GenBank/DDBJ databases">
        <title>Huge and variable diversity of episymbiotic CPR bacteria and DPANN archaea in groundwater ecosystems.</title>
        <authorList>
            <person name="He C.Y."/>
            <person name="Keren R."/>
            <person name="Whittaker M."/>
            <person name="Farag I.F."/>
            <person name="Doudna J."/>
            <person name="Cate J.H.D."/>
            <person name="Banfield J.F."/>
        </authorList>
    </citation>
    <scope>NUCLEOTIDE SEQUENCE</scope>
    <source>
        <strain evidence="10">NC_groundwater_1586_Pr3_B-0.1um_66_15</strain>
    </source>
</reference>
<comment type="caution">
    <text evidence="10">The sequence shown here is derived from an EMBL/GenBank/DDBJ whole genome shotgun (WGS) entry which is preliminary data.</text>
</comment>
<keyword evidence="4" id="KW-0813">Transport</keyword>
<evidence type="ECO:0000256" key="1">
    <source>
        <dbReference type="ARBA" id="ARBA00003279"/>
    </source>
</evidence>
<feature type="transmembrane region" description="Helical" evidence="8">
    <location>
        <begin position="45"/>
        <end position="70"/>
    </location>
</feature>
<dbReference type="InterPro" id="IPR005829">
    <property type="entry name" value="Sugar_transporter_CS"/>
</dbReference>
<feature type="transmembrane region" description="Helical" evidence="8">
    <location>
        <begin position="286"/>
        <end position="305"/>
    </location>
</feature>
<accession>A0A933KY51</accession>
<feature type="transmembrane region" description="Helical" evidence="8">
    <location>
        <begin position="311"/>
        <end position="334"/>
    </location>
</feature>
<comment type="function">
    <text evidence="1">Resistance to tetracycline by an active tetracycline efflux. This is an energy-dependent process that decreases the accumulation of the antibiotic in whole cells. This protein functions as a metal-tetracycline/H(+) antiporter.</text>
</comment>
<dbReference type="Proteomes" id="UP000782610">
    <property type="component" value="Unassembled WGS sequence"/>
</dbReference>
<feature type="transmembrane region" description="Helical" evidence="8">
    <location>
        <begin position="385"/>
        <end position="406"/>
    </location>
</feature>
<evidence type="ECO:0000256" key="6">
    <source>
        <dbReference type="ARBA" id="ARBA00022989"/>
    </source>
</evidence>
<dbReference type="PANTHER" id="PTHR23504:SF15">
    <property type="entry name" value="MAJOR FACILITATOR SUPERFAMILY (MFS) PROFILE DOMAIN-CONTAINING PROTEIN"/>
    <property type="match status" value="1"/>
</dbReference>
<keyword evidence="6 8" id="KW-1133">Transmembrane helix</keyword>
<feature type="transmembrane region" description="Helical" evidence="8">
    <location>
        <begin position="111"/>
        <end position="128"/>
    </location>
</feature>
<dbReference type="GO" id="GO:0022857">
    <property type="term" value="F:transmembrane transporter activity"/>
    <property type="evidence" value="ECO:0007669"/>
    <property type="project" value="InterPro"/>
</dbReference>
<name>A0A933KY51_9HYPH</name>
<dbReference type="PANTHER" id="PTHR23504">
    <property type="entry name" value="MAJOR FACILITATOR SUPERFAMILY DOMAIN-CONTAINING PROTEIN 10"/>
    <property type="match status" value="1"/>
</dbReference>
<dbReference type="InterPro" id="IPR020846">
    <property type="entry name" value="MFS_dom"/>
</dbReference>
<dbReference type="CDD" id="cd17388">
    <property type="entry name" value="MFS_TetA"/>
    <property type="match status" value="1"/>
</dbReference>
<dbReference type="PRINTS" id="PR01035">
    <property type="entry name" value="TCRTETA"/>
</dbReference>
<sequence length="443" mass="47046">MAFVKRDSPLTLACILITILLDMVGYGIIVPVLPELIRELTGGGVSQAAVIGGWLVFVYSVMQFIFSPVLGNLSDRFGRRPVLLGSLLGLTFDYAMMGFAPVVWYLFIGRFVSGVAGAAVATATAYMADITAPAKRTQRFGLIGAAFGLGFIIGPVIGGELGAFGPKVPFYAAATLAFANFLFGVFVLPESLHKTHRRPFSIRRANPFGALISLRKYPVVLWLMLALFMFTMAAQAFPSVYNYFTIEVFRFSSTQIGRTLGLFGIVFALFQAFGVGPLVKRFTETPVVAVGMLAAVVAFAGIAFIDGQMQNWLYLYIVIGAASGLAAPAINGVLSRQVPDNAQGELQGAVNAANSLATIIGPLAATQIFAYFTHGDGSPGYFPGAPFLAASILILGAVALFSYIALRFDLGHKPSVAAHPIVPEMAPPGQILVPKPGKEEAAE</sequence>
<dbReference type="GO" id="GO:0016020">
    <property type="term" value="C:membrane"/>
    <property type="evidence" value="ECO:0007669"/>
    <property type="project" value="UniProtKB-SubCell"/>
</dbReference>
<feature type="domain" description="Major facilitator superfamily (MFS) profile" evidence="9">
    <location>
        <begin position="11"/>
        <end position="408"/>
    </location>
</feature>
<gene>
    <name evidence="10" type="ORF">HY834_01890</name>
</gene>
<evidence type="ECO:0000256" key="3">
    <source>
        <dbReference type="ARBA" id="ARBA00007520"/>
    </source>
</evidence>
<dbReference type="EMBL" id="JACRAF010000005">
    <property type="protein sequence ID" value="MBI4920473.1"/>
    <property type="molecule type" value="Genomic_DNA"/>
</dbReference>
<evidence type="ECO:0000256" key="4">
    <source>
        <dbReference type="ARBA" id="ARBA00022448"/>
    </source>
</evidence>
<evidence type="ECO:0000256" key="5">
    <source>
        <dbReference type="ARBA" id="ARBA00022692"/>
    </source>
</evidence>
<evidence type="ECO:0000313" key="11">
    <source>
        <dbReference type="Proteomes" id="UP000782610"/>
    </source>
</evidence>
<evidence type="ECO:0000256" key="7">
    <source>
        <dbReference type="ARBA" id="ARBA00023136"/>
    </source>
</evidence>
<keyword evidence="5 8" id="KW-0812">Transmembrane</keyword>
<dbReference type="InterPro" id="IPR001958">
    <property type="entry name" value="Tet-R_TetA/multi-R_MdtG-like"/>
</dbReference>
<comment type="similarity">
    <text evidence="3">Belongs to the major facilitator superfamily. TCR/Tet family.</text>
</comment>
<feature type="transmembrane region" description="Helical" evidence="8">
    <location>
        <begin position="140"/>
        <end position="158"/>
    </location>
</feature>
<feature type="transmembrane region" description="Helical" evidence="8">
    <location>
        <begin position="82"/>
        <end position="105"/>
    </location>
</feature>
<dbReference type="Pfam" id="PF07690">
    <property type="entry name" value="MFS_1"/>
    <property type="match status" value="1"/>
</dbReference>
<protein>
    <submittedName>
        <fullName evidence="10">TCR/Tet family MFS transporter</fullName>
    </submittedName>
</protein>
<evidence type="ECO:0000259" key="9">
    <source>
        <dbReference type="PROSITE" id="PS50850"/>
    </source>
</evidence>